<keyword evidence="1" id="KW-0472">Membrane</keyword>
<dbReference type="AlphaFoldDB" id="A0A4Q0P2I1"/>
<feature type="transmembrane region" description="Helical" evidence="1">
    <location>
        <begin position="35"/>
        <end position="55"/>
    </location>
</feature>
<comment type="caution">
    <text evidence="2">The sequence shown here is derived from an EMBL/GenBank/DDBJ whole genome shotgun (WGS) entry which is preliminary data.</text>
</comment>
<reference evidence="2 3" key="1">
    <citation type="submission" date="2018-07" db="EMBL/GenBank/DDBJ databases">
        <title>Leeuwenhoekiella genomics.</title>
        <authorList>
            <person name="Tahon G."/>
            <person name="Willems A."/>
        </authorList>
    </citation>
    <scope>NUCLEOTIDE SEQUENCE [LARGE SCALE GENOMIC DNA]</scope>
    <source>
        <strain evidence="2 3">LMG 22550</strain>
    </source>
</reference>
<feature type="transmembrane region" description="Helical" evidence="1">
    <location>
        <begin position="12"/>
        <end position="29"/>
    </location>
</feature>
<dbReference type="EMBL" id="QOVM01000008">
    <property type="protein sequence ID" value="RXG20501.1"/>
    <property type="molecule type" value="Genomic_DNA"/>
</dbReference>
<evidence type="ECO:0000313" key="3">
    <source>
        <dbReference type="Proteomes" id="UP000289238"/>
    </source>
</evidence>
<accession>A0A4Q0P2I1</accession>
<sequence>MELENKKNTTFITLVIAIIWLIFVIFRIVRYSTFSWFDLLMLVLSIYYFSKYYYLRTHPYLALTKTHFIKYCILRNTRIPLNSLKGFKHNNQGDLIIVGKKDKIWISPKSVDSEMYGKFVNHIKHIDFNSSDSQN</sequence>
<evidence type="ECO:0000313" key="2">
    <source>
        <dbReference type="EMBL" id="RXG20501.1"/>
    </source>
</evidence>
<protein>
    <recommendedName>
        <fullName evidence="4">PH (Pleckstrin Homology) domain-containing protein</fullName>
    </recommendedName>
</protein>
<proteinExistence type="predicted"/>
<evidence type="ECO:0008006" key="4">
    <source>
        <dbReference type="Google" id="ProtNLM"/>
    </source>
</evidence>
<dbReference type="Proteomes" id="UP000289238">
    <property type="component" value="Unassembled WGS sequence"/>
</dbReference>
<keyword evidence="3" id="KW-1185">Reference proteome</keyword>
<organism evidence="2 3">
    <name type="scientific">Leeuwenhoekiella aequorea</name>
    <dbReference type="NCBI Taxonomy" id="283736"/>
    <lineage>
        <taxon>Bacteria</taxon>
        <taxon>Pseudomonadati</taxon>
        <taxon>Bacteroidota</taxon>
        <taxon>Flavobacteriia</taxon>
        <taxon>Flavobacteriales</taxon>
        <taxon>Flavobacteriaceae</taxon>
        <taxon>Leeuwenhoekiella</taxon>
    </lineage>
</organism>
<name>A0A4Q0P2I1_9FLAO</name>
<gene>
    <name evidence="2" type="ORF">DSM00_3051</name>
</gene>
<keyword evidence="1" id="KW-1133">Transmembrane helix</keyword>
<evidence type="ECO:0000256" key="1">
    <source>
        <dbReference type="SAM" id="Phobius"/>
    </source>
</evidence>
<keyword evidence="1" id="KW-0812">Transmembrane</keyword>